<accession>A0ABN6RCE9</accession>
<reference evidence="1" key="1">
    <citation type="submission" date="2022-07" db="EMBL/GenBank/DDBJ databases">
        <title>Complete Genome Sequence of the Radioresistant Bacterium Deinococcus aetherius ST0316, Isolated from the Air Dust collected in Lower Stratosphere above Japan.</title>
        <authorList>
            <person name="Satoh K."/>
            <person name="Hagiwara K."/>
            <person name="Katsumata K."/>
            <person name="Kubo A."/>
            <person name="Yokobori S."/>
            <person name="Yamagishi A."/>
            <person name="Oono Y."/>
            <person name="Narumi I."/>
        </authorList>
    </citation>
    <scope>NUCLEOTIDE SEQUENCE</scope>
    <source>
        <strain evidence="1">ST0316</strain>
    </source>
</reference>
<evidence type="ECO:0000313" key="2">
    <source>
        <dbReference type="Proteomes" id="UP001064971"/>
    </source>
</evidence>
<dbReference type="Proteomes" id="UP001064971">
    <property type="component" value="Chromosome"/>
</dbReference>
<evidence type="ECO:0000313" key="1">
    <source>
        <dbReference type="EMBL" id="BDP40579.1"/>
    </source>
</evidence>
<dbReference type="InterPro" id="IPR011009">
    <property type="entry name" value="Kinase-like_dom_sf"/>
</dbReference>
<gene>
    <name evidence="1" type="ORF">DAETH_05480</name>
</gene>
<protein>
    <submittedName>
        <fullName evidence="1">Aminoglycoside O-phosphotransferase</fullName>
    </submittedName>
</protein>
<proteinExistence type="predicted"/>
<keyword evidence="2" id="KW-1185">Reference proteome</keyword>
<dbReference type="EMBL" id="AP026560">
    <property type="protein sequence ID" value="BDP40579.1"/>
    <property type="molecule type" value="Genomic_DNA"/>
</dbReference>
<dbReference type="SUPFAM" id="SSF56112">
    <property type="entry name" value="Protein kinase-like (PK-like)"/>
    <property type="match status" value="1"/>
</dbReference>
<sequence>MIAVPAAFAERTVARSGEAGRAWIESLPGRVGELCNLWNLEVESPAMHGEWGLVFAVRGTDSPAVLKVTWPDEDGSFHRAVTALSLWNGRGAVRLLRADMERHALLLERLDSTATLGSVGVEEALRVAGSLLRRLAVPAPADFPSLKTVVQRIEATLPERWERQGRPLPRQVVERARELARHLAPSAGNLLVNWDIHDGNVLRAASEPWLVIDPQTLAGDVEYGLAQWLWWRLEEIEARAGVRWALDRLVESAEVDAGRAFAWAYVRTVDYWLSGLETGLTIDPPRCERVIEGLGRVE</sequence>
<dbReference type="Pfam" id="PF04655">
    <property type="entry name" value="APH_6_hur"/>
    <property type="match status" value="1"/>
</dbReference>
<dbReference type="InterPro" id="IPR006748">
    <property type="entry name" value="NH2Glyco/OHUrea_AB-resist_kin"/>
</dbReference>
<dbReference type="RefSeq" id="WP_264776416.1">
    <property type="nucleotide sequence ID" value="NZ_AP026560.1"/>
</dbReference>
<name>A0ABN6RCE9_9DEIO</name>
<organism evidence="1 2">
    <name type="scientific">Deinococcus aetherius</name>
    <dbReference type="NCBI Taxonomy" id="200252"/>
    <lineage>
        <taxon>Bacteria</taxon>
        <taxon>Thermotogati</taxon>
        <taxon>Deinococcota</taxon>
        <taxon>Deinococci</taxon>
        <taxon>Deinococcales</taxon>
        <taxon>Deinococcaceae</taxon>
        <taxon>Deinococcus</taxon>
    </lineage>
</organism>